<dbReference type="PANTHER" id="PTHR30385:SF7">
    <property type="entry name" value="RNA POLYMERASE SIGMA FACTOR FLIA"/>
    <property type="match status" value="1"/>
</dbReference>
<dbReference type="CDD" id="cd06171">
    <property type="entry name" value="Sigma70_r4"/>
    <property type="match status" value="1"/>
</dbReference>
<dbReference type="NCBIfam" id="TIGR02479">
    <property type="entry name" value="FliA_WhiG"/>
    <property type="match status" value="1"/>
</dbReference>
<keyword evidence="1" id="KW-0805">Transcription regulation</keyword>
<evidence type="ECO:0000256" key="3">
    <source>
        <dbReference type="ARBA" id="ARBA00023125"/>
    </source>
</evidence>
<dbReference type="Gene3D" id="1.10.1740.10">
    <property type="match status" value="1"/>
</dbReference>
<dbReference type="SUPFAM" id="SSF88946">
    <property type="entry name" value="Sigma2 domain of RNA polymerase sigma factors"/>
    <property type="match status" value="1"/>
</dbReference>
<dbReference type="InterPro" id="IPR007624">
    <property type="entry name" value="RNA_pol_sigma70_r3"/>
</dbReference>
<dbReference type="Proteomes" id="UP000001520">
    <property type="component" value="Chromosome"/>
</dbReference>
<dbReference type="NCBIfam" id="NF005413">
    <property type="entry name" value="PRK06986.1"/>
    <property type="match status" value="1"/>
</dbReference>
<evidence type="ECO:0000256" key="4">
    <source>
        <dbReference type="ARBA" id="ARBA00023163"/>
    </source>
</evidence>
<dbReference type="GO" id="GO:0006352">
    <property type="term" value="P:DNA-templated transcription initiation"/>
    <property type="evidence" value="ECO:0007669"/>
    <property type="project" value="InterPro"/>
</dbReference>
<keyword evidence="7" id="KW-0966">Cell projection</keyword>
<proteinExistence type="predicted"/>
<dbReference type="GO" id="GO:0016987">
    <property type="term" value="F:sigma factor activity"/>
    <property type="evidence" value="ECO:0007669"/>
    <property type="project" value="UniProtKB-KW"/>
</dbReference>
<dbReference type="InterPro" id="IPR013325">
    <property type="entry name" value="RNA_pol_sigma_r2"/>
</dbReference>
<dbReference type="OrthoDB" id="9799825at2"/>
<accession>D3PBD9</accession>
<dbReference type="PRINTS" id="PR00046">
    <property type="entry name" value="SIGMA70FCT"/>
</dbReference>
<dbReference type="PANTHER" id="PTHR30385">
    <property type="entry name" value="SIGMA FACTOR F FLAGELLAR"/>
    <property type="match status" value="1"/>
</dbReference>
<dbReference type="PIRSF" id="PIRSF000770">
    <property type="entry name" value="RNA_pol_sigma-SigE/K"/>
    <property type="match status" value="1"/>
</dbReference>
<dbReference type="GO" id="GO:0003899">
    <property type="term" value="F:DNA-directed RNA polymerase activity"/>
    <property type="evidence" value="ECO:0007669"/>
    <property type="project" value="InterPro"/>
</dbReference>
<name>D3PBD9_DEFDS</name>
<sequence>MKMNEYYKLNEEFYNEEELIKEFIPKIKLWVLKACSNLPDSVDMDEIYSAACFGFVEALKRYDKSRNIDFKYYAEKRVKGAILDVLRKMDILSRNVRTKIKDLEDKIARLSSKLGRKPHPSEIAKEYNLDIDEVNKLLELLENSDQVSLDITFGEDDSSSLINFIKSDILTPEESIEKKELIEVLGKEIEKLNEKERLVITLYYYEDLTMKEIGSVLGISESRVSQLHNSAVKKLKKRMEWKV</sequence>
<dbReference type="Gene3D" id="1.20.140.160">
    <property type="match status" value="1"/>
</dbReference>
<dbReference type="InterPro" id="IPR013324">
    <property type="entry name" value="RNA_pol_sigma_r3/r4-like"/>
</dbReference>
<keyword evidence="3" id="KW-0238">DNA-binding</keyword>
<dbReference type="KEGG" id="ddf:DEFDS_0418"/>
<organism evidence="7 8">
    <name type="scientific">Deferribacter desulfuricans (strain DSM 14783 / JCM 11476 / NBRC 101012 / SSM1)</name>
    <dbReference type="NCBI Taxonomy" id="639282"/>
    <lineage>
        <taxon>Bacteria</taxon>
        <taxon>Pseudomonadati</taxon>
        <taxon>Deferribacterota</taxon>
        <taxon>Deferribacteres</taxon>
        <taxon>Deferribacterales</taxon>
        <taxon>Deferribacteraceae</taxon>
        <taxon>Deferribacter</taxon>
    </lineage>
</organism>
<dbReference type="GO" id="GO:0003677">
    <property type="term" value="F:DNA binding"/>
    <property type="evidence" value="ECO:0007669"/>
    <property type="project" value="UniProtKB-KW"/>
</dbReference>
<keyword evidence="4" id="KW-0804">Transcription</keyword>
<dbReference type="InterPro" id="IPR014284">
    <property type="entry name" value="RNA_pol_sigma-70_dom"/>
</dbReference>
<keyword evidence="7" id="KW-0282">Flagellum</keyword>
<keyword evidence="7" id="KW-0969">Cilium</keyword>
<keyword evidence="2" id="KW-0731">Sigma factor</keyword>
<dbReference type="Pfam" id="PF04539">
    <property type="entry name" value="Sigma70_r3"/>
    <property type="match status" value="1"/>
</dbReference>
<dbReference type="AlphaFoldDB" id="D3PBD9"/>
<evidence type="ECO:0000313" key="7">
    <source>
        <dbReference type="EMBL" id="BAI79912.1"/>
    </source>
</evidence>
<evidence type="ECO:0000259" key="6">
    <source>
        <dbReference type="PROSITE" id="PS00716"/>
    </source>
</evidence>
<evidence type="ECO:0000313" key="8">
    <source>
        <dbReference type="Proteomes" id="UP000001520"/>
    </source>
</evidence>
<protein>
    <submittedName>
        <fullName evidence="7">RNA polymerase sigma factor for flagellar operon FliA</fullName>
    </submittedName>
</protein>
<dbReference type="Pfam" id="PF04542">
    <property type="entry name" value="Sigma70_r2"/>
    <property type="match status" value="1"/>
</dbReference>
<keyword evidence="8" id="KW-1185">Reference proteome</keyword>
<dbReference type="PROSITE" id="PS00716">
    <property type="entry name" value="SIGMA70_2"/>
    <property type="match status" value="1"/>
</dbReference>
<dbReference type="Pfam" id="PF04545">
    <property type="entry name" value="Sigma70_r4"/>
    <property type="match status" value="1"/>
</dbReference>
<reference evidence="7 8" key="1">
    <citation type="journal article" date="2010" name="DNA Res.">
        <title>Bacterial lifestyle in a deep-sea hydrothermal vent chimney revealed by the genome sequence of the thermophilic bacterium Deferribacter desulfuricans SSM1.</title>
        <authorList>
            <person name="Takaki Y."/>
            <person name="Shimamura S."/>
            <person name="Nakagawa S."/>
            <person name="Fukuhara Y."/>
            <person name="Horikawa H."/>
            <person name="Ankai A."/>
            <person name="Harada T."/>
            <person name="Hosoyama A."/>
            <person name="Oguchi A."/>
            <person name="Fukui S."/>
            <person name="Fujita N."/>
            <person name="Takami H."/>
            <person name="Takai K."/>
        </authorList>
    </citation>
    <scope>NUCLEOTIDE SEQUENCE [LARGE SCALE GENOMIC DNA]</scope>
    <source>
        <strain evidence="8">DSM 14783 / JCM 11476 / NBRC 101012 / SSM1</strain>
    </source>
</reference>
<evidence type="ECO:0000256" key="5">
    <source>
        <dbReference type="SAM" id="Coils"/>
    </source>
</evidence>
<dbReference type="InterPro" id="IPR007630">
    <property type="entry name" value="RNA_pol_sigma70_r4"/>
</dbReference>
<dbReference type="SUPFAM" id="SSF88659">
    <property type="entry name" value="Sigma3 and sigma4 domains of RNA polymerase sigma factors"/>
    <property type="match status" value="2"/>
</dbReference>
<dbReference type="NCBIfam" id="TIGR02937">
    <property type="entry name" value="sigma70-ECF"/>
    <property type="match status" value="1"/>
</dbReference>
<dbReference type="EMBL" id="AP011529">
    <property type="protein sequence ID" value="BAI79912.1"/>
    <property type="molecule type" value="Genomic_DNA"/>
</dbReference>
<feature type="domain" description="RNA polymerase sigma-70" evidence="6">
    <location>
        <begin position="209"/>
        <end position="235"/>
    </location>
</feature>
<evidence type="ECO:0000256" key="1">
    <source>
        <dbReference type="ARBA" id="ARBA00023015"/>
    </source>
</evidence>
<keyword evidence="5" id="KW-0175">Coiled coil</keyword>
<gene>
    <name evidence="7" type="primary">fliA</name>
    <name evidence="7" type="ordered locus">DEFDS_0418</name>
</gene>
<dbReference type="eggNOG" id="COG1191">
    <property type="taxonomic scope" value="Bacteria"/>
</dbReference>
<dbReference type="InterPro" id="IPR007627">
    <property type="entry name" value="RNA_pol_sigma70_r2"/>
</dbReference>
<dbReference type="HOGENOM" id="CLU_014793_8_1_0"/>
<dbReference type="InterPro" id="IPR012845">
    <property type="entry name" value="RNA_pol_sigma_FliA_WhiG"/>
</dbReference>
<evidence type="ECO:0000256" key="2">
    <source>
        <dbReference type="ARBA" id="ARBA00023082"/>
    </source>
</evidence>
<feature type="coiled-coil region" evidence="5">
    <location>
        <begin position="93"/>
        <end position="144"/>
    </location>
</feature>
<dbReference type="STRING" id="639282.DEFDS_0418"/>
<dbReference type="InterPro" id="IPR000943">
    <property type="entry name" value="RNA_pol_sigma70"/>
</dbReference>